<dbReference type="RefSeq" id="WP_135672172.1">
    <property type="nucleotide sequence ID" value="NZ_RQGN01000098.1"/>
</dbReference>
<keyword evidence="2" id="KW-1133">Transmembrane helix</keyword>
<feature type="transmembrane region" description="Helical" evidence="2">
    <location>
        <begin position="30"/>
        <end position="47"/>
    </location>
</feature>
<dbReference type="Pfam" id="PF09852">
    <property type="entry name" value="DUF2079"/>
    <property type="match status" value="1"/>
</dbReference>
<feature type="transmembrane region" description="Helical" evidence="2">
    <location>
        <begin position="199"/>
        <end position="216"/>
    </location>
</feature>
<evidence type="ECO:0000313" key="4">
    <source>
        <dbReference type="Proteomes" id="UP000298429"/>
    </source>
</evidence>
<sequence length="536" mass="62331">MRFVSFLFPFFILYLPVQYLFGSNGIGGPILEIVLILCGILFWFFNSENSLEEKTFGSFFVSPIVWISYWSLFVFVEGIFYTKNAADSFLLGDLDYTAQLRMILPNADGMFFQTQYYGVDENANFLSHHMAPSILLLSPFPFLFGSKLGFGIGVFFFAAITIPLLFLYLRECSISDELSLCACLLWAGSSAFYRLNHSLHFEVLIPFACLCVLIGIQKRKYWILGLGLCFFLGIKEDLSIYLAALATGAVLADSERRKEWISVFCICVFYYFLLFPALTSWAGHSAQRNWKEYWGTGSENPFVTLLSYIQNSESRFQYWKGFRDLSLEWGLWNLTGGWVLFPFLALYSAFRLSIHPWVRDLYSYYVYPLIPFLIYFLKTGTTWIQNRTDKRTILFVLLAFVLSVYRNTKENDYPIPLAPKSDQTVELEKILEQIPPNVDVSAGFHISPFISLKNTAYPIRENRNWKEWIVLDLQYNSPYLSSETILQRMEPDLRSGKLRWVQRTDRFGLLRFHQTESDSNSRDTDTFKNRESLQKR</sequence>
<feature type="transmembrane region" description="Helical" evidence="2">
    <location>
        <begin position="260"/>
        <end position="282"/>
    </location>
</feature>
<feature type="transmembrane region" description="Helical" evidence="2">
    <location>
        <begin position="176"/>
        <end position="193"/>
    </location>
</feature>
<evidence type="ECO:0000256" key="2">
    <source>
        <dbReference type="SAM" id="Phobius"/>
    </source>
</evidence>
<feature type="transmembrane region" description="Helical" evidence="2">
    <location>
        <begin position="329"/>
        <end position="350"/>
    </location>
</feature>
<evidence type="ECO:0000313" key="3">
    <source>
        <dbReference type="EMBL" id="TGL93536.1"/>
    </source>
</evidence>
<feature type="transmembrane region" description="Helical" evidence="2">
    <location>
        <begin position="362"/>
        <end position="380"/>
    </location>
</feature>
<dbReference type="InterPro" id="IPR018650">
    <property type="entry name" value="STSV1_Orf64"/>
</dbReference>
<name>A0A5F2AYY6_9LEPT</name>
<evidence type="ECO:0000256" key="1">
    <source>
        <dbReference type="SAM" id="MobiDB-lite"/>
    </source>
</evidence>
<dbReference type="Proteomes" id="UP000298429">
    <property type="component" value="Unassembled WGS sequence"/>
</dbReference>
<keyword evidence="2" id="KW-0812">Transmembrane</keyword>
<keyword evidence="2" id="KW-0472">Membrane</keyword>
<feature type="transmembrane region" description="Helical" evidence="2">
    <location>
        <begin position="148"/>
        <end position="169"/>
    </location>
</feature>
<organism evidence="3 4">
    <name type="scientific">Leptospira barantonii</name>
    <dbReference type="NCBI Taxonomy" id="2023184"/>
    <lineage>
        <taxon>Bacteria</taxon>
        <taxon>Pseudomonadati</taxon>
        <taxon>Spirochaetota</taxon>
        <taxon>Spirochaetia</taxon>
        <taxon>Leptospirales</taxon>
        <taxon>Leptospiraceae</taxon>
        <taxon>Leptospira</taxon>
    </lineage>
</organism>
<accession>A0A5F2AYY6</accession>
<feature type="transmembrane region" description="Helical" evidence="2">
    <location>
        <begin position="59"/>
        <end position="81"/>
    </location>
</feature>
<feature type="region of interest" description="Disordered" evidence="1">
    <location>
        <begin position="515"/>
        <end position="536"/>
    </location>
</feature>
<comment type="caution">
    <text evidence="3">The sequence shown here is derived from an EMBL/GenBank/DDBJ whole genome shotgun (WGS) entry which is preliminary data.</text>
</comment>
<dbReference type="OrthoDB" id="321908at2"/>
<dbReference type="AlphaFoldDB" id="A0A5F2AYY6"/>
<proteinExistence type="predicted"/>
<protein>
    <submittedName>
        <fullName evidence="3">DUF2079 domain-containing protein</fullName>
    </submittedName>
</protein>
<reference evidence="3 4" key="1">
    <citation type="journal article" date="2019" name="PLoS Negl. Trop. Dis.">
        <title>Revisiting the worldwide diversity of Leptospira species in the environment.</title>
        <authorList>
            <person name="Vincent A.T."/>
            <person name="Schiettekatte O."/>
            <person name="Bourhy P."/>
            <person name="Veyrier F.J."/>
            <person name="Picardeau M."/>
        </authorList>
    </citation>
    <scope>NUCLEOTIDE SEQUENCE [LARGE SCALE GENOMIC DNA]</scope>
    <source>
        <strain evidence="3 4">201702444</strain>
    </source>
</reference>
<feature type="transmembrane region" description="Helical" evidence="2">
    <location>
        <begin position="223"/>
        <end position="248"/>
    </location>
</feature>
<dbReference type="EMBL" id="RQGN01000098">
    <property type="protein sequence ID" value="TGL93536.1"/>
    <property type="molecule type" value="Genomic_DNA"/>
</dbReference>
<gene>
    <name evidence="3" type="ORF">EHQ76_17585</name>
</gene>